<reference evidence="2 3" key="1">
    <citation type="journal article" date="2018" name="Elife">
        <title>Firefly genomes illuminate parallel origins of bioluminescence in beetles.</title>
        <authorList>
            <person name="Fallon T.R."/>
            <person name="Lower S.E."/>
            <person name="Chang C.H."/>
            <person name="Bessho-Uehara M."/>
            <person name="Martin G.J."/>
            <person name="Bewick A.J."/>
            <person name="Behringer M."/>
            <person name="Debat H.J."/>
            <person name="Wong I."/>
            <person name="Day J.C."/>
            <person name="Suvorov A."/>
            <person name="Silva C.J."/>
            <person name="Stanger-Hall K.F."/>
            <person name="Hall D.W."/>
            <person name="Schmitz R.J."/>
            <person name="Nelson D.R."/>
            <person name="Lewis S.M."/>
            <person name="Shigenobu S."/>
            <person name="Bybee S.M."/>
            <person name="Larracuente A.M."/>
            <person name="Oba Y."/>
            <person name="Weng J.K."/>
        </authorList>
    </citation>
    <scope>NUCLEOTIDE SEQUENCE [LARGE SCALE GENOMIC DNA]</scope>
    <source>
        <strain evidence="2">1611_PpyrPB1</strain>
        <tissue evidence="2">Whole body</tissue>
    </source>
</reference>
<evidence type="ECO:0000313" key="2">
    <source>
        <dbReference type="EMBL" id="KAB0790027.1"/>
    </source>
</evidence>
<protein>
    <recommendedName>
        <fullName evidence="4">BESS domain-containing protein</fullName>
    </recommendedName>
</protein>
<evidence type="ECO:0000256" key="1">
    <source>
        <dbReference type="SAM" id="MobiDB-lite"/>
    </source>
</evidence>
<keyword evidence="3" id="KW-1185">Reference proteome</keyword>
<name>A0A5N3ZY90_PHOPY</name>
<dbReference type="InParanoid" id="A0A5N3ZY90"/>
<organism evidence="2 3">
    <name type="scientific">Photinus pyralis</name>
    <name type="common">Common eastern firefly</name>
    <name type="synonym">Lampyris pyralis</name>
    <dbReference type="NCBI Taxonomy" id="7054"/>
    <lineage>
        <taxon>Eukaryota</taxon>
        <taxon>Metazoa</taxon>
        <taxon>Ecdysozoa</taxon>
        <taxon>Arthropoda</taxon>
        <taxon>Hexapoda</taxon>
        <taxon>Insecta</taxon>
        <taxon>Pterygota</taxon>
        <taxon>Neoptera</taxon>
        <taxon>Endopterygota</taxon>
        <taxon>Coleoptera</taxon>
        <taxon>Polyphaga</taxon>
        <taxon>Elateriformia</taxon>
        <taxon>Elateroidea</taxon>
        <taxon>Lampyridae</taxon>
        <taxon>Lampyrinae</taxon>
        <taxon>Photinus</taxon>
    </lineage>
</organism>
<sequence>DSQQLLGEGDDEILGDGEDEERNDKTLKEATSKETGSKCDEEKSEMPLSTTTTKSTLKRPLFSKSSCAKRPKEDPRIDEVYSILKSTASERPVTRDDNDVFGEYVAKTLRTLDSHSRIVAKHYINQNLFDAEMGRFRQPLLHMQSQFQPQYSSSASAHSSTTVTPFPSPSLSLGNPNQNSQQQFSTNQSLPASNHQITPTPMQTAPLQHAEQVSAMSMGSTVHESNDRHTEESAAPSLLTFFTNFQ</sequence>
<comment type="caution">
    <text evidence="2">The sequence shown here is derived from an EMBL/GenBank/DDBJ whole genome shotgun (WGS) entry which is preliminary data.</text>
</comment>
<feature type="compositionally biased region" description="Polar residues" evidence="1">
    <location>
        <begin position="214"/>
        <end position="223"/>
    </location>
</feature>
<feature type="region of interest" description="Disordered" evidence="1">
    <location>
        <begin position="151"/>
        <end position="235"/>
    </location>
</feature>
<evidence type="ECO:0000313" key="3">
    <source>
        <dbReference type="Proteomes" id="UP000327044"/>
    </source>
</evidence>
<feature type="compositionally biased region" description="Basic and acidic residues" evidence="1">
    <location>
        <begin position="22"/>
        <end position="45"/>
    </location>
</feature>
<proteinExistence type="predicted"/>
<dbReference type="AlphaFoldDB" id="A0A5N3ZY90"/>
<feature type="compositionally biased region" description="Low complexity" evidence="1">
    <location>
        <begin position="152"/>
        <end position="189"/>
    </location>
</feature>
<feature type="compositionally biased region" description="Polar residues" evidence="1">
    <location>
        <begin position="190"/>
        <end position="206"/>
    </location>
</feature>
<dbReference type="Proteomes" id="UP000327044">
    <property type="component" value="Unassembled WGS sequence"/>
</dbReference>
<dbReference type="EMBL" id="VVIM01002053">
    <property type="protein sequence ID" value="KAB0790027.1"/>
    <property type="molecule type" value="Genomic_DNA"/>
</dbReference>
<feature type="region of interest" description="Disordered" evidence="1">
    <location>
        <begin position="1"/>
        <end position="74"/>
    </location>
</feature>
<evidence type="ECO:0008006" key="4">
    <source>
        <dbReference type="Google" id="ProtNLM"/>
    </source>
</evidence>
<feature type="non-terminal residue" evidence="2">
    <location>
        <position position="1"/>
    </location>
</feature>
<gene>
    <name evidence="2" type="ORF">PPYR_15679</name>
</gene>
<accession>A0A5N3ZY90</accession>
<feature type="compositionally biased region" description="Acidic residues" evidence="1">
    <location>
        <begin position="8"/>
        <end position="21"/>
    </location>
</feature>